<reference evidence="1" key="1">
    <citation type="submission" date="2023-05" db="EMBL/GenBank/DDBJ databases">
        <authorList>
            <consortium name="ELIXIR-Norway"/>
        </authorList>
    </citation>
    <scope>NUCLEOTIDE SEQUENCE</scope>
</reference>
<gene>
    <name evidence="1" type="ORF">MRATA1EN22A_LOCUS12816</name>
</gene>
<dbReference type="Proteomes" id="UP001162501">
    <property type="component" value="Chromosome 22"/>
</dbReference>
<evidence type="ECO:0000313" key="1">
    <source>
        <dbReference type="EMBL" id="CAN0152140.1"/>
    </source>
</evidence>
<proteinExistence type="predicted"/>
<dbReference type="EMBL" id="OX596106">
    <property type="protein sequence ID" value="CAN0152140.1"/>
    <property type="molecule type" value="Genomic_DNA"/>
</dbReference>
<evidence type="ECO:0000313" key="2">
    <source>
        <dbReference type="Proteomes" id="UP001162501"/>
    </source>
</evidence>
<feature type="non-terminal residue" evidence="1">
    <location>
        <position position="1"/>
    </location>
</feature>
<name>A0AC59Z1I8_RANTA</name>
<organism evidence="1 2">
    <name type="scientific">Rangifer tarandus platyrhynchus</name>
    <name type="common">Svalbard reindeer</name>
    <dbReference type="NCBI Taxonomy" id="3082113"/>
    <lineage>
        <taxon>Eukaryota</taxon>
        <taxon>Metazoa</taxon>
        <taxon>Chordata</taxon>
        <taxon>Craniata</taxon>
        <taxon>Vertebrata</taxon>
        <taxon>Euteleostomi</taxon>
        <taxon>Mammalia</taxon>
        <taxon>Eutheria</taxon>
        <taxon>Laurasiatheria</taxon>
        <taxon>Artiodactyla</taxon>
        <taxon>Ruminantia</taxon>
        <taxon>Pecora</taxon>
        <taxon>Cervidae</taxon>
        <taxon>Odocoileinae</taxon>
        <taxon>Rangifer</taxon>
    </lineage>
</organism>
<reference evidence="1" key="2">
    <citation type="submission" date="2025-03" db="EMBL/GenBank/DDBJ databases">
        <authorList>
            <consortium name="ELIXIR-Norway"/>
            <consortium name="Elixir Norway"/>
        </authorList>
    </citation>
    <scope>NUCLEOTIDE SEQUENCE</scope>
</reference>
<protein>
    <submittedName>
        <fullName evidence="1">Uncharacterized protein</fullName>
    </submittedName>
</protein>
<sequence length="55" mass="5800">GAGQGVLGLRSAWYHLTCLEELSEKSSQALSGTCRVGSQPYPPNPEPVSSCVSQH</sequence>
<accession>A0AC59Z1I8</accession>